<evidence type="ECO:0000313" key="3">
    <source>
        <dbReference type="EMBL" id="CCC13940.1"/>
    </source>
</evidence>
<feature type="region of interest" description="Disordered" evidence="1">
    <location>
        <begin position="28"/>
        <end position="53"/>
    </location>
</feature>
<gene>
    <name evidence="3" type="ORF">SMAC_08449</name>
</gene>
<dbReference type="InParanoid" id="F7W9E9"/>
<dbReference type="eggNOG" id="ENOG502RJNI">
    <property type="taxonomic scope" value="Eukaryota"/>
</dbReference>
<name>F7W9E9_SORMK</name>
<dbReference type="AlphaFoldDB" id="F7W9E9"/>
<keyword evidence="4" id="KW-1185">Reference proteome</keyword>
<dbReference type="Proteomes" id="UP000001881">
    <property type="component" value="Unassembled WGS sequence"/>
</dbReference>
<reference evidence="3 4" key="1">
    <citation type="journal article" date="2010" name="PLoS Genet.">
        <title>De novo assembly of a 40 Mb eukaryotic genome from short sequence reads: Sordaria macrospora, a model organism for fungal morphogenesis.</title>
        <authorList>
            <person name="Nowrousian M."/>
            <person name="Stajich J."/>
            <person name="Chu M."/>
            <person name="Engh I."/>
            <person name="Espagne E."/>
            <person name="Halliday K."/>
            <person name="Kamerewerd J."/>
            <person name="Kempken F."/>
            <person name="Knab B."/>
            <person name="Kuo H.C."/>
            <person name="Osiewacz H.D."/>
            <person name="Poeggeler S."/>
            <person name="Read N."/>
            <person name="Seiler S."/>
            <person name="Smith K."/>
            <person name="Zickler D."/>
            <person name="Kueck U."/>
            <person name="Freitag M."/>
        </authorList>
    </citation>
    <scope>NUCLEOTIDE SEQUENCE [LARGE SCALE GENOMIC DNA]</scope>
    <source>
        <strain evidence="4">ATCC MYA-333 / DSM 997 / K(L3346) / K-hell</strain>
        <tissue evidence="3">Mycelium</tissue>
    </source>
</reference>
<organism evidence="3 4">
    <name type="scientific">Sordaria macrospora (strain ATCC MYA-333 / DSM 997 / K(L3346) / K-hell)</name>
    <dbReference type="NCBI Taxonomy" id="771870"/>
    <lineage>
        <taxon>Eukaryota</taxon>
        <taxon>Fungi</taxon>
        <taxon>Dikarya</taxon>
        <taxon>Ascomycota</taxon>
        <taxon>Pezizomycotina</taxon>
        <taxon>Sordariomycetes</taxon>
        <taxon>Sordariomycetidae</taxon>
        <taxon>Sordariales</taxon>
        <taxon>Sordariaceae</taxon>
        <taxon>Sordaria</taxon>
    </lineage>
</organism>
<protein>
    <submittedName>
        <fullName evidence="3">WGS project CABT00000000 data, contig 2.51</fullName>
    </submittedName>
</protein>
<dbReference type="KEGG" id="smp:10804874"/>
<evidence type="ECO:0000313" key="4">
    <source>
        <dbReference type="Proteomes" id="UP000001881"/>
    </source>
</evidence>
<dbReference type="GeneID" id="10804874"/>
<comment type="caution">
    <text evidence="3">The sequence shown here is derived from an EMBL/GenBank/DDBJ whole genome shotgun (WGS) entry which is preliminary data.</text>
</comment>
<keyword evidence="2" id="KW-0732">Signal</keyword>
<sequence length="164" mass="17234">MHPPTLLTTLATLGLTTLASAAALGTTTSASTDSHTSSTCSSSSAATSMSVSDSTGPQSIKEYIHALQAKHAAANNRSSNSNNTTMPFGAASTKHVSGMKAFEVPHCCLDGCDWCSTKICGPGQFCSDWPYMSCCASIILWDTEKDEMLDVFTTEGLTVNMVYD</sequence>
<feature type="chain" id="PRO_5003364281" evidence="2">
    <location>
        <begin position="22"/>
        <end position="164"/>
    </location>
</feature>
<dbReference type="VEuPathDB" id="FungiDB:SMAC_08449"/>
<evidence type="ECO:0000256" key="1">
    <source>
        <dbReference type="SAM" id="MobiDB-lite"/>
    </source>
</evidence>
<dbReference type="OMA" id="YSCCATI"/>
<proteinExistence type="predicted"/>
<evidence type="ECO:0000256" key="2">
    <source>
        <dbReference type="SAM" id="SignalP"/>
    </source>
</evidence>
<dbReference type="HOGENOM" id="CLU_1503853_0_0_1"/>
<feature type="signal peptide" evidence="2">
    <location>
        <begin position="1"/>
        <end position="21"/>
    </location>
</feature>
<dbReference type="EMBL" id="CABT02000051">
    <property type="protein sequence ID" value="CCC13940.1"/>
    <property type="molecule type" value="Genomic_DNA"/>
</dbReference>
<dbReference type="OrthoDB" id="10444188at2759"/>
<accession>F7W9E9</accession>